<protein>
    <submittedName>
        <fullName evidence="3">Uncharacterized protein</fullName>
    </submittedName>
</protein>
<proteinExistence type="predicted"/>
<evidence type="ECO:0000256" key="2">
    <source>
        <dbReference type="SAM" id="MobiDB-lite"/>
    </source>
</evidence>
<evidence type="ECO:0000313" key="3">
    <source>
        <dbReference type="EMBL" id="QBM88273.1"/>
    </source>
</evidence>
<sequence>MDAHQAMKLSLANIQDEVARILTLATLFDHRPSESDDAFHKRILLEFNSKLLALRAENVQLSKKNTALMERVKRLELRLRQLQTVPDLQPVKARPFKSEGQIKLEPEFDILEPPRKKRTLQPEKPRLEILSSPIKQDSFGIPLKRSPIKRVASLADTQGKNELTSSQFNQLATQYSDASSQVEGHANDFLKAKAMNANEFPEQERGIVNTDKGINVALRSSLPLKKVPSKPPKRKRDAIIKGSFASDDESDENVEAGVSPIVADSQDEFEPLGNAGWAGNRPAKALSNGKNISPNKPKYPSHYTALQRVEFLRNYLRPKVAEKNFKIDFTRNPITEKPWAPEDFVRNENWKPPKNMNSNLGVMTKAQEKTYDEFFTKAGLGRKSAGPAWDSDEDFNSEVDDGGWVRSQIMDKYLSPPGYMVGDFASTQEEEERKQIRREKDQDRIRRRFKSALSGGEFVFYEPVFNDFVKVKKFVNGP</sequence>
<dbReference type="STRING" id="2163413.A0A4V1AE79"/>
<evidence type="ECO:0000256" key="1">
    <source>
        <dbReference type="SAM" id="Coils"/>
    </source>
</evidence>
<accession>A0A4V1AE79</accession>
<feature type="region of interest" description="Disordered" evidence="2">
    <location>
        <begin position="274"/>
        <end position="299"/>
    </location>
</feature>
<dbReference type="Proteomes" id="UP000292447">
    <property type="component" value="Chromosome III"/>
</dbReference>
<dbReference type="EMBL" id="CP034458">
    <property type="protein sequence ID" value="QBM88273.1"/>
    <property type="molecule type" value="Genomic_DNA"/>
</dbReference>
<organism evidence="3 4">
    <name type="scientific">Metschnikowia aff. pulcherrima</name>
    <dbReference type="NCBI Taxonomy" id="2163413"/>
    <lineage>
        <taxon>Eukaryota</taxon>
        <taxon>Fungi</taxon>
        <taxon>Dikarya</taxon>
        <taxon>Ascomycota</taxon>
        <taxon>Saccharomycotina</taxon>
        <taxon>Pichiomycetes</taxon>
        <taxon>Metschnikowiaceae</taxon>
        <taxon>Metschnikowia</taxon>
    </lineage>
</organism>
<dbReference type="AlphaFoldDB" id="A0A4V1AE79"/>
<feature type="compositionally biased region" description="Basic residues" evidence="2">
    <location>
        <begin position="227"/>
        <end position="236"/>
    </location>
</feature>
<feature type="coiled-coil region" evidence="1">
    <location>
        <begin position="51"/>
        <end position="85"/>
    </location>
</feature>
<evidence type="ECO:0000313" key="4">
    <source>
        <dbReference type="Proteomes" id="UP000292447"/>
    </source>
</evidence>
<gene>
    <name evidence="3" type="ORF">METSCH_C02390</name>
</gene>
<name>A0A4V1AE79_9ASCO</name>
<keyword evidence="1" id="KW-0175">Coiled coil</keyword>
<keyword evidence="4" id="KW-1185">Reference proteome</keyword>
<feature type="region of interest" description="Disordered" evidence="2">
    <location>
        <begin position="225"/>
        <end position="255"/>
    </location>
</feature>
<reference evidence="4" key="1">
    <citation type="submission" date="2019-03" db="EMBL/GenBank/DDBJ databases">
        <title>Snf2 controls pulcherriminic acid biosynthesis and connects pigmentation and antifungal activity of the yeast Metschnikowia pulcherrima.</title>
        <authorList>
            <person name="Gore-Lloyd D."/>
            <person name="Sumann I."/>
            <person name="Brachmann A.O."/>
            <person name="Schneeberger K."/>
            <person name="Ortiz-Merino R.A."/>
            <person name="Moreno-Beltran M."/>
            <person name="Schlaefli M."/>
            <person name="Kirner P."/>
            <person name="Santos Kron A."/>
            <person name="Wolfe K.H."/>
            <person name="Piel J."/>
            <person name="Ahrens C.H."/>
            <person name="Henk D."/>
            <person name="Freimoser F.M."/>
        </authorList>
    </citation>
    <scope>NUCLEOTIDE SEQUENCE [LARGE SCALE GENOMIC DNA]</scope>
    <source>
        <strain evidence="4">APC 1.2</strain>
    </source>
</reference>